<dbReference type="Pfam" id="PF05705">
    <property type="entry name" value="DUF829"/>
    <property type="match status" value="1"/>
</dbReference>
<keyword evidence="5" id="KW-0539">Nucleus</keyword>
<reference evidence="8" key="1">
    <citation type="journal article" date="2014" name="Proc. Natl. Acad. Sci. U.S.A.">
        <title>Extensive sampling of basidiomycete genomes demonstrates inadequacy of the white-rot/brown-rot paradigm for wood decay fungi.</title>
        <authorList>
            <person name="Riley R."/>
            <person name="Salamov A.A."/>
            <person name="Brown D.W."/>
            <person name="Nagy L.G."/>
            <person name="Floudas D."/>
            <person name="Held B.W."/>
            <person name="Levasseur A."/>
            <person name="Lombard V."/>
            <person name="Morin E."/>
            <person name="Otillar R."/>
            <person name="Lindquist E.A."/>
            <person name="Sun H."/>
            <person name="LaButti K.M."/>
            <person name="Schmutz J."/>
            <person name="Jabbour D."/>
            <person name="Luo H."/>
            <person name="Baker S.E."/>
            <person name="Pisabarro A.G."/>
            <person name="Walton J.D."/>
            <person name="Blanchette R.A."/>
            <person name="Henrissat B."/>
            <person name="Martin F."/>
            <person name="Cullen D."/>
            <person name="Hibbett D.S."/>
            <person name="Grigoriev I.V."/>
        </authorList>
    </citation>
    <scope>NUCLEOTIDE SEQUENCE [LARGE SCALE GENOMIC DNA]</scope>
    <source>
        <strain evidence="8">CBS 339.88</strain>
    </source>
</reference>
<protein>
    <recommendedName>
        <fullName evidence="9">DUF829 domain-containing protein</fullName>
    </recommendedName>
</protein>
<comment type="subcellular location">
    <subcellularLocation>
        <location evidence="6">Endomembrane system</location>
        <topology evidence="6">Single-pass membrane protein</topology>
    </subcellularLocation>
    <subcellularLocation>
        <location evidence="1">Nucleus membrane</location>
    </subcellularLocation>
</comment>
<evidence type="ECO:0000256" key="6">
    <source>
        <dbReference type="ARBA" id="ARBA00037847"/>
    </source>
</evidence>
<dbReference type="Proteomes" id="UP000027222">
    <property type="component" value="Unassembled WGS sequence"/>
</dbReference>
<dbReference type="AlphaFoldDB" id="A0A067SMX2"/>
<evidence type="ECO:0000256" key="2">
    <source>
        <dbReference type="ARBA" id="ARBA00022692"/>
    </source>
</evidence>
<gene>
    <name evidence="7" type="ORF">GALMADRAFT_270744</name>
</gene>
<evidence type="ECO:0000313" key="8">
    <source>
        <dbReference type="Proteomes" id="UP000027222"/>
    </source>
</evidence>
<keyword evidence="2" id="KW-0812">Transmembrane</keyword>
<keyword evidence="4" id="KW-0472">Membrane</keyword>
<dbReference type="PANTHER" id="PTHR12265:SF30">
    <property type="entry name" value="TRANSMEMBRANE PROTEIN 53"/>
    <property type="match status" value="1"/>
</dbReference>
<evidence type="ECO:0008006" key="9">
    <source>
        <dbReference type="Google" id="ProtNLM"/>
    </source>
</evidence>
<evidence type="ECO:0000256" key="4">
    <source>
        <dbReference type="ARBA" id="ARBA00023136"/>
    </source>
</evidence>
<dbReference type="PANTHER" id="PTHR12265">
    <property type="entry name" value="TRANSMEMBRANE PROTEIN 53"/>
    <property type="match status" value="1"/>
</dbReference>
<name>A0A067SMX2_GALM3</name>
<proteinExistence type="predicted"/>
<sequence length="297" mass="33204">MPPKQTSSDFLVFHGSVDAEKSSQTPSIILLLGWMDAPLSLLSKYVDGHRSLFPTATIVLVKSHSAFLWTSAAAHERALQPVIDILLDGIYRTAEARPSNGGLLVHALSNAGGIQLMTLAGIIERRLKEKRERWVALSTITMAFVIDSTPGSNEYESIMTTFTISINSPILKGALRLPLTLVYIAYYLINNVLFNNPTLLPLLHRYLEQRRLLPGCDDETPRLYVYSDVDAMVPSASVDRHLSRLLAKKIPFAAEKYIGTQHVSHVRQDSKRYWGAVEEVWGRALRQREGTRPKGKL</sequence>
<keyword evidence="8" id="KW-1185">Reference proteome</keyword>
<organism evidence="7 8">
    <name type="scientific">Galerina marginata (strain CBS 339.88)</name>
    <dbReference type="NCBI Taxonomy" id="685588"/>
    <lineage>
        <taxon>Eukaryota</taxon>
        <taxon>Fungi</taxon>
        <taxon>Dikarya</taxon>
        <taxon>Basidiomycota</taxon>
        <taxon>Agaricomycotina</taxon>
        <taxon>Agaricomycetes</taxon>
        <taxon>Agaricomycetidae</taxon>
        <taxon>Agaricales</taxon>
        <taxon>Agaricineae</taxon>
        <taxon>Strophariaceae</taxon>
        <taxon>Galerina</taxon>
    </lineage>
</organism>
<dbReference type="EMBL" id="KL142389">
    <property type="protein sequence ID" value="KDR72266.1"/>
    <property type="molecule type" value="Genomic_DNA"/>
</dbReference>
<accession>A0A067SMX2</accession>
<keyword evidence="3" id="KW-1133">Transmembrane helix</keyword>
<evidence type="ECO:0000256" key="3">
    <source>
        <dbReference type="ARBA" id="ARBA00022989"/>
    </source>
</evidence>
<dbReference type="GO" id="GO:0031965">
    <property type="term" value="C:nuclear membrane"/>
    <property type="evidence" value="ECO:0007669"/>
    <property type="project" value="UniProtKB-SubCell"/>
</dbReference>
<evidence type="ECO:0000313" key="7">
    <source>
        <dbReference type="EMBL" id="KDR72266.1"/>
    </source>
</evidence>
<dbReference type="InterPro" id="IPR008547">
    <property type="entry name" value="DUF829_TMEM53"/>
</dbReference>
<evidence type="ECO:0000256" key="5">
    <source>
        <dbReference type="ARBA" id="ARBA00023242"/>
    </source>
</evidence>
<dbReference type="OrthoDB" id="77878at2759"/>
<evidence type="ECO:0000256" key="1">
    <source>
        <dbReference type="ARBA" id="ARBA00004126"/>
    </source>
</evidence>
<dbReference type="HOGENOM" id="CLU_036503_0_1_1"/>